<accession>A0AAE0P856</accession>
<evidence type="ECO:0000313" key="2">
    <source>
        <dbReference type="EMBL" id="KAK3395082.1"/>
    </source>
</evidence>
<protein>
    <submittedName>
        <fullName evidence="2">Uncharacterized protein</fullName>
    </submittedName>
</protein>
<reference evidence="2" key="2">
    <citation type="submission" date="2023-06" db="EMBL/GenBank/DDBJ databases">
        <authorList>
            <consortium name="Lawrence Berkeley National Laboratory"/>
            <person name="Haridas S."/>
            <person name="Hensen N."/>
            <person name="Bonometti L."/>
            <person name="Westerberg I."/>
            <person name="Brannstrom I.O."/>
            <person name="Guillou S."/>
            <person name="Cros-Aarteil S."/>
            <person name="Calhoun S."/>
            <person name="Kuo A."/>
            <person name="Mondo S."/>
            <person name="Pangilinan J."/>
            <person name="Riley R."/>
            <person name="LaButti K."/>
            <person name="Andreopoulos B."/>
            <person name="Lipzen A."/>
            <person name="Chen C."/>
            <person name="Yanf M."/>
            <person name="Daum C."/>
            <person name="Ng V."/>
            <person name="Clum A."/>
            <person name="Steindorff A."/>
            <person name="Ohm R."/>
            <person name="Martin F."/>
            <person name="Silar P."/>
            <person name="Natvig D."/>
            <person name="Lalanne C."/>
            <person name="Gautier V."/>
            <person name="Ament-velasquez S.L."/>
            <person name="Kruys A."/>
            <person name="Hutchinson M.I."/>
            <person name="Powell A.J."/>
            <person name="Barry K."/>
            <person name="Miller A.N."/>
            <person name="Grigoriev I.V."/>
            <person name="Debuchy R."/>
            <person name="Gladieux P."/>
            <person name="Thoren M.H."/>
            <person name="Johannesson H."/>
        </authorList>
    </citation>
    <scope>NUCLEOTIDE SEQUENCE</scope>
    <source>
        <strain evidence="2">CBS 232.78</strain>
    </source>
</reference>
<dbReference type="Proteomes" id="UP001285441">
    <property type="component" value="Unassembled WGS sequence"/>
</dbReference>
<keyword evidence="3" id="KW-1185">Reference proteome</keyword>
<proteinExistence type="predicted"/>
<dbReference type="AlphaFoldDB" id="A0AAE0P856"/>
<reference evidence="2" key="1">
    <citation type="journal article" date="2023" name="Mol. Phylogenet. Evol.">
        <title>Genome-scale phylogeny and comparative genomics of the fungal order Sordariales.</title>
        <authorList>
            <person name="Hensen N."/>
            <person name="Bonometti L."/>
            <person name="Westerberg I."/>
            <person name="Brannstrom I.O."/>
            <person name="Guillou S."/>
            <person name="Cros-Aarteil S."/>
            <person name="Calhoun S."/>
            <person name="Haridas S."/>
            <person name="Kuo A."/>
            <person name="Mondo S."/>
            <person name="Pangilinan J."/>
            <person name="Riley R."/>
            <person name="LaButti K."/>
            <person name="Andreopoulos B."/>
            <person name="Lipzen A."/>
            <person name="Chen C."/>
            <person name="Yan M."/>
            <person name="Daum C."/>
            <person name="Ng V."/>
            <person name="Clum A."/>
            <person name="Steindorff A."/>
            <person name="Ohm R.A."/>
            <person name="Martin F."/>
            <person name="Silar P."/>
            <person name="Natvig D.O."/>
            <person name="Lalanne C."/>
            <person name="Gautier V."/>
            <person name="Ament-Velasquez S.L."/>
            <person name="Kruys A."/>
            <person name="Hutchinson M.I."/>
            <person name="Powell A.J."/>
            <person name="Barry K."/>
            <person name="Miller A.N."/>
            <person name="Grigoriev I.V."/>
            <person name="Debuchy R."/>
            <person name="Gladieux P."/>
            <person name="Hiltunen Thoren M."/>
            <person name="Johannesson H."/>
        </authorList>
    </citation>
    <scope>NUCLEOTIDE SEQUENCE</scope>
    <source>
        <strain evidence="2">CBS 232.78</strain>
    </source>
</reference>
<evidence type="ECO:0000256" key="1">
    <source>
        <dbReference type="SAM" id="MobiDB-lite"/>
    </source>
</evidence>
<feature type="compositionally biased region" description="Basic and acidic residues" evidence="1">
    <location>
        <begin position="54"/>
        <end position="67"/>
    </location>
</feature>
<organism evidence="2 3">
    <name type="scientific">Podospora didyma</name>
    <dbReference type="NCBI Taxonomy" id="330526"/>
    <lineage>
        <taxon>Eukaryota</taxon>
        <taxon>Fungi</taxon>
        <taxon>Dikarya</taxon>
        <taxon>Ascomycota</taxon>
        <taxon>Pezizomycotina</taxon>
        <taxon>Sordariomycetes</taxon>
        <taxon>Sordariomycetidae</taxon>
        <taxon>Sordariales</taxon>
        <taxon>Podosporaceae</taxon>
        <taxon>Podospora</taxon>
    </lineage>
</organism>
<name>A0AAE0P856_9PEZI</name>
<feature type="region of interest" description="Disordered" evidence="1">
    <location>
        <begin position="36"/>
        <end position="106"/>
    </location>
</feature>
<evidence type="ECO:0000313" key="3">
    <source>
        <dbReference type="Proteomes" id="UP001285441"/>
    </source>
</evidence>
<comment type="caution">
    <text evidence="2">The sequence shown here is derived from an EMBL/GenBank/DDBJ whole genome shotgun (WGS) entry which is preliminary data.</text>
</comment>
<sequence length="126" mass="14077">MFRRTRHDALFPHQPLRCENGKKIKFQLTPHLAWQRASSTVTRNHASALGSSGDESKRAAPQERKEAAAAPLAAKPKRKTQTELDEELRLKMEGLSGDGGASGIEYEDGKAVAMKRGVRENMFRYI</sequence>
<dbReference type="EMBL" id="JAULSW010000001">
    <property type="protein sequence ID" value="KAK3395082.1"/>
    <property type="molecule type" value="Genomic_DNA"/>
</dbReference>
<feature type="compositionally biased region" description="Polar residues" evidence="1">
    <location>
        <begin position="36"/>
        <end position="45"/>
    </location>
</feature>
<gene>
    <name evidence="2" type="ORF">B0H63DRAFT_462639</name>
</gene>